<dbReference type="PANTHER" id="PTHR37951">
    <property type="entry name" value="CYTOPLASMIC PROTEIN-RELATED"/>
    <property type="match status" value="1"/>
</dbReference>
<dbReference type="AlphaFoldDB" id="A0AAE9Z064"/>
<feature type="region of interest" description="Disordered" evidence="1">
    <location>
        <begin position="283"/>
        <end position="310"/>
    </location>
</feature>
<gene>
    <name evidence="3" type="primary">tssA</name>
    <name evidence="3" type="ORF">SG34_015000</name>
</gene>
<dbReference type="Proteomes" id="UP000032352">
    <property type="component" value="Chromosome"/>
</dbReference>
<organism evidence="3 4">
    <name type="scientific">Thalassomonas viridans</name>
    <dbReference type="NCBI Taxonomy" id="137584"/>
    <lineage>
        <taxon>Bacteria</taxon>
        <taxon>Pseudomonadati</taxon>
        <taxon>Pseudomonadota</taxon>
        <taxon>Gammaproteobacteria</taxon>
        <taxon>Alteromonadales</taxon>
        <taxon>Colwelliaceae</taxon>
        <taxon>Thalassomonas</taxon>
    </lineage>
</organism>
<dbReference type="NCBIfam" id="TIGR03363">
    <property type="entry name" value="VI_chp_8"/>
    <property type="match status" value="1"/>
</dbReference>
<feature type="compositionally biased region" description="Gly residues" evidence="1">
    <location>
        <begin position="299"/>
        <end position="308"/>
    </location>
</feature>
<accession>A0AAE9Z064</accession>
<reference evidence="3 4" key="2">
    <citation type="journal article" date="2022" name="Mar. Drugs">
        <title>Bioassay-Guided Fractionation Leads to the Detection of Cholic Acid Generated by the Rare Thalassomonas sp.</title>
        <authorList>
            <person name="Pheiffer F."/>
            <person name="Schneider Y.K."/>
            <person name="Hansen E.H."/>
            <person name="Andersen J.H."/>
            <person name="Isaksson J."/>
            <person name="Busche T."/>
            <person name="R C."/>
            <person name="Kalinowski J."/>
            <person name="Zyl L.V."/>
            <person name="Trindade M."/>
        </authorList>
    </citation>
    <scope>NUCLEOTIDE SEQUENCE [LARGE SCALE GENOMIC DNA]</scope>
    <source>
        <strain evidence="3 4">XOM25</strain>
    </source>
</reference>
<dbReference type="KEGG" id="tvd:SG34_015000"/>
<proteinExistence type="predicted"/>
<dbReference type="EMBL" id="CP059733">
    <property type="protein sequence ID" value="WDE02753.1"/>
    <property type="molecule type" value="Genomic_DNA"/>
</dbReference>
<evidence type="ECO:0000259" key="2">
    <source>
        <dbReference type="Pfam" id="PF06812"/>
    </source>
</evidence>
<reference evidence="3 4" key="1">
    <citation type="journal article" date="2015" name="Genome Announc.">
        <title>Draft Genome Sequences of Marine Isolates of Thalassomonas viridans and Thalassomonas actiniarum.</title>
        <authorList>
            <person name="Olonade I."/>
            <person name="van Zyl L.J."/>
            <person name="Trindade M."/>
        </authorList>
    </citation>
    <scope>NUCLEOTIDE SEQUENCE [LARGE SCALE GENOMIC DNA]</scope>
    <source>
        <strain evidence="3 4">XOM25</strain>
    </source>
</reference>
<evidence type="ECO:0000256" key="1">
    <source>
        <dbReference type="SAM" id="MobiDB-lite"/>
    </source>
</evidence>
<evidence type="ECO:0000313" key="4">
    <source>
        <dbReference type="Proteomes" id="UP000032352"/>
    </source>
</evidence>
<dbReference type="PANTHER" id="PTHR37951:SF1">
    <property type="entry name" value="TYPE VI SECRETION SYSTEM COMPONENT TSSA1"/>
    <property type="match status" value="1"/>
</dbReference>
<dbReference type="InterPro" id="IPR010657">
    <property type="entry name" value="ImpA_N"/>
</dbReference>
<keyword evidence="4" id="KW-1185">Reference proteome</keyword>
<protein>
    <submittedName>
        <fullName evidence="3">Type VI secretion system protein TssA</fullName>
    </submittedName>
</protein>
<sequence length="381" mass="42792">MRLATAEQSADEYIQHYFGYTLTQLLAPIGEDQVGESVRHNGVYFNIKQARESDDPTLPMGVWTHELKTADWLKVRELALDALAQKSKDLQLGVWLFEASIHIKGFAGIAPATFLIQELCEKYWSNMHPEMVDGDIEYRTNALNWLNKKLLPVLGLIPITSAQLDGEEYCWNDWESACHYDKLKNQQQIDTEWDGPTPQSIKQRLAATSPDELLKLVYQLEDGLQALSHLQDWLDNRCGNDSPNLSDISELLRRVDDMLSKELMRRGVSLAREQERELFAAAGEEGGTGGADQAPGDMGKPGGSGSGDGTIRDRSDAFICLRKAAEFLMQDDPHSPVPYLVYTACEWGEKSAPDLYQELFLAKGGQLNIFEIMGLDVEREH</sequence>
<dbReference type="InterPro" id="IPR017740">
    <property type="entry name" value="TssA-like"/>
</dbReference>
<name>A0AAE9Z064_9GAMM</name>
<evidence type="ECO:0000313" key="3">
    <source>
        <dbReference type="EMBL" id="WDE02753.1"/>
    </source>
</evidence>
<feature type="domain" description="ImpA N-terminal" evidence="2">
    <location>
        <begin position="26"/>
        <end position="147"/>
    </location>
</feature>
<dbReference type="Pfam" id="PF06812">
    <property type="entry name" value="ImpA_N"/>
    <property type="match status" value="1"/>
</dbReference>
<dbReference type="RefSeq" id="WP_044839216.1">
    <property type="nucleotide sequence ID" value="NZ_CP059733.1"/>
</dbReference>